<dbReference type="AlphaFoldDB" id="A0A2P2CEL6"/>
<accession>A0A2P2CEL6</accession>
<keyword evidence="1" id="KW-0812">Transmembrane</keyword>
<sequence>MPGELDFASLTATPLVIGVPSLGVSVAVLAPLRAVDGRECDRVLLGHGGHVLPLR</sequence>
<dbReference type="EMBL" id="CZKA01000074">
    <property type="protein sequence ID" value="CUR60403.1"/>
    <property type="molecule type" value="Genomic_DNA"/>
</dbReference>
<name>A0A2P2CEL6_9ZZZZ</name>
<organism evidence="2">
    <name type="scientific">metagenome</name>
    <dbReference type="NCBI Taxonomy" id="256318"/>
    <lineage>
        <taxon>unclassified sequences</taxon>
        <taxon>metagenomes</taxon>
    </lineage>
</organism>
<proteinExistence type="predicted"/>
<keyword evidence="1" id="KW-0472">Membrane</keyword>
<evidence type="ECO:0000313" key="2">
    <source>
        <dbReference type="EMBL" id="CUR60403.1"/>
    </source>
</evidence>
<keyword evidence="1" id="KW-1133">Transmembrane helix</keyword>
<gene>
    <name evidence="2" type="ORF">NOCA2760001</name>
</gene>
<protein>
    <submittedName>
        <fullName evidence="2">Uncharacterized protein</fullName>
    </submittedName>
</protein>
<reference evidence="2" key="1">
    <citation type="submission" date="2015-08" db="EMBL/GenBank/DDBJ databases">
        <authorList>
            <person name="Babu N.S."/>
            <person name="Beckwith C.J."/>
            <person name="Beseler K.G."/>
            <person name="Brison A."/>
            <person name="Carone J.V."/>
            <person name="Caskin T.P."/>
            <person name="Diamond M."/>
            <person name="Durham M.E."/>
            <person name="Foxe J.M."/>
            <person name="Go M."/>
            <person name="Henderson B.A."/>
            <person name="Jones I.B."/>
            <person name="McGettigan J.A."/>
            <person name="Micheletti S.J."/>
            <person name="Nasrallah M.E."/>
            <person name="Ortiz D."/>
            <person name="Piller C.R."/>
            <person name="Privatt S.R."/>
            <person name="Schneider S.L."/>
            <person name="Sharp S."/>
            <person name="Smith T.C."/>
            <person name="Stanton J.D."/>
            <person name="Ullery H.E."/>
            <person name="Wilson R.J."/>
            <person name="Serrano M.G."/>
            <person name="Buck G."/>
            <person name="Lee V."/>
            <person name="Wang Y."/>
            <person name="Carvalho R."/>
            <person name="Voegtly L."/>
            <person name="Shi R."/>
            <person name="Duckworth R."/>
            <person name="Johnson A."/>
            <person name="Loviza R."/>
            <person name="Walstead R."/>
            <person name="Shah Z."/>
            <person name="Kiflezghi M."/>
            <person name="Wade K."/>
            <person name="Ball S.L."/>
            <person name="Bradley K.W."/>
            <person name="Asai D.J."/>
            <person name="Bowman C.A."/>
            <person name="Russell D.A."/>
            <person name="Pope W.H."/>
            <person name="Jacobs-Sera D."/>
            <person name="Hendrix R.W."/>
            <person name="Hatfull G.F."/>
        </authorList>
    </citation>
    <scope>NUCLEOTIDE SEQUENCE</scope>
</reference>
<evidence type="ECO:0000256" key="1">
    <source>
        <dbReference type="SAM" id="Phobius"/>
    </source>
</evidence>
<feature type="transmembrane region" description="Helical" evidence="1">
    <location>
        <begin position="12"/>
        <end position="32"/>
    </location>
</feature>